<dbReference type="GO" id="GO:0020037">
    <property type="term" value="F:heme binding"/>
    <property type="evidence" value="ECO:0007669"/>
    <property type="project" value="InterPro"/>
</dbReference>
<dbReference type="GO" id="GO:0004497">
    <property type="term" value="F:monooxygenase activity"/>
    <property type="evidence" value="ECO:0007669"/>
    <property type="project" value="UniProtKB-KW"/>
</dbReference>
<evidence type="ECO:0008006" key="10">
    <source>
        <dbReference type="Google" id="ProtNLM"/>
    </source>
</evidence>
<keyword evidence="4 5" id="KW-0408">Iron</keyword>
<evidence type="ECO:0000256" key="1">
    <source>
        <dbReference type="ARBA" id="ARBA00001971"/>
    </source>
</evidence>
<feature type="binding site" description="axial binding residue" evidence="5">
    <location>
        <position position="428"/>
    </location>
    <ligand>
        <name>heme</name>
        <dbReference type="ChEBI" id="CHEBI:30413"/>
    </ligand>
    <ligandPart>
        <name>Fe</name>
        <dbReference type="ChEBI" id="CHEBI:18248"/>
    </ligandPart>
</feature>
<keyword evidence="9" id="KW-1185">Reference proteome</keyword>
<evidence type="ECO:0000256" key="7">
    <source>
        <dbReference type="SAM" id="SignalP"/>
    </source>
</evidence>
<dbReference type="AlphaFoldDB" id="A0A9N9L5S2"/>
<comment type="similarity">
    <text evidence="2 6">Belongs to the cytochrome P450 family.</text>
</comment>
<accession>A0A9N9L5S2</accession>
<dbReference type="PROSITE" id="PS00086">
    <property type="entry name" value="CYTOCHROME_P450"/>
    <property type="match status" value="1"/>
</dbReference>
<dbReference type="Pfam" id="PF00067">
    <property type="entry name" value="p450"/>
    <property type="match status" value="1"/>
</dbReference>
<dbReference type="GO" id="GO:0005506">
    <property type="term" value="F:iron ion binding"/>
    <property type="evidence" value="ECO:0007669"/>
    <property type="project" value="InterPro"/>
</dbReference>
<dbReference type="PANTHER" id="PTHR47582">
    <property type="entry name" value="P450, PUTATIVE (EUROFUNG)-RELATED"/>
    <property type="match status" value="1"/>
</dbReference>
<dbReference type="PANTHER" id="PTHR47582:SF1">
    <property type="entry name" value="P450, PUTATIVE (EUROFUNG)-RELATED"/>
    <property type="match status" value="1"/>
</dbReference>
<feature type="signal peptide" evidence="7">
    <location>
        <begin position="1"/>
        <end position="21"/>
    </location>
</feature>
<feature type="chain" id="PRO_5040460881" description="Cytochrome P450" evidence="7">
    <location>
        <begin position="22"/>
        <end position="515"/>
    </location>
</feature>
<evidence type="ECO:0000256" key="3">
    <source>
        <dbReference type="ARBA" id="ARBA00022723"/>
    </source>
</evidence>
<dbReference type="InterPro" id="IPR017972">
    <property type="entry name" value="Cyt_P450_CS"/>
</dbReference>
<protein>
    <recommendedName>
        <fullName evidence="10">Cytochrome P450</fullName>
    </recommendedName>
</protein>
<sequence>MAIVFAMIVTLGFTLLRPTAPRDPRSPPVASSTIPLIGHIIGFLRHRGAYLGTISSKHPSWPIFTLEIFSTKVYVATSPDTIRSLYANSKALSFHPFTVAFSQRVLQLKKYVIDLMSANNSENPYMRAIHGAYNGLLPGPDLLQVNTSALDSLADELNTIGTSEQPKTLLQWMRTSYAISLSKAFYGPDNPILDNPSFIPLIWEFEESIPILFANVFPSILAPTAINAKKLLWPAFKEYYDKGLDKNATYFIKARAKAARDSGIRNVDMGAFEITILFASLTNAVPNAFSMLCNVFADPDLKAELCEEVAGVTTKTIIDGVTYMTIDTTAFTAKCPLLVAAWQETLRICVNVVSVRAVVEDVVTKDNFALQKGGVVQLAAGRTHLSEEIWGKDAKVFNARRFLDADNLTKEEKKARTLSPWGGGRHLCPGRHFAFTEVGGFVAMMVYGFEIEMQKGGGKVEVPPFRVQQVGENSRNPTHDIEVFIKRKEEFKDVRFRFNADPALSIVQKPVVGVE</sequence>
<dbReference type="EMBL" id="CAJVRL010000081">
    <property type="protein sequence ID" value="CAG8958052.1"/>
    <property type="molecule type" value="Genomic_DNA"/>
</dbReference>
<dbReference type="InterPro" id="IPR001128">
    <property type="entry name" value="Cyt_P450"/>
</dbReference>
<dbReference type="CDD" id="cd11040">
    <property type="entry name" value="CYP7_CYP8-like"/>
    <property type="match status" value="1"/>
</dbReference>
<gene>
    <name evidence="8" type="ORF">HYFRA_00000396</name>
</gene>
<keyword evidence="7" id="KW-0732">Signal</keyword>
<evidence type="ECO:0000313" key="8">
    <source>
        <dbReference type="EMBL" id="CAG8958052.1"/>
    </source>
</evidence>
<dbReference type="InterPro" id="IPR053007">
    <property type="entry name" value="CYP450_monoxygenase_sec-met"/>
</dbReference>
<keyword evidence="5 6" id="KW-0349">Heme</keyword>
<keyword evidence="6" id="KW-0560">Oxidoreductase</keyword>
<organism evidence="8 9">
    <name type="scientific">Hymenoscyphus fraxineus</name>
    <dbReference type="NCBI Taxonomy" id="746836"/>
    <lineage>
        <taxon>Eukaryota</taxon>
        <taxon>Fungi</taxon>
        <taxon>Dikarya</taxon>
        <taxon>Ascomycota</taxon>
        <taxon>Pezizomycotina</taxon>
        <taxon>Leotiomycetes</taxon>
        <taxon>Helotiales</taxon>
        <taxon>Helotiaceae</taxon>
        <taxon>Hymenoscyphus</taxon>
    </lineage>
</organism>
<dbReference type="SUPFAM" id="SSF48264">
    <property type="entry name" value="Cytochrome P450"/>
    <property type="match status" value="1"/>
</dbReference>
<keyword evidence="6" id="KW-0503">Monooxygenase</keyword>
<comment type="caution">
    <text evidence="8">The sequence shown here is derived from an EMBL/GenBank/DDBJ whole genome shotgun (WGS) entry which is preliminary data.</text>
</comment>
<evidence type="ECO:0000256" key="2">
    <source>
        <dbReference type="ARBA" id="ARBA00010617"/>
    </source>
</evidence>
<dbReference type="Proteomes" id="UP000696280">
    <property type="component" value="Unassembled WGS sequence"/>
</dbReference>
<evidence type="ECO:0000256" key="5">
    <source>
        <dbReference type="PIRSR" id="PIRSR602403-1"/>
    </source>
</evidence>
<evidence type="ECO:0000256" key="6">
    <source>
        <dbReference type="RuleBase" id="RU000461"/>
    </source>
</evidence>
<evidence type="ECO:0000313" key="9">
    <source>
        <dbReference type="Proteomes" id="UP000696280"/>
    </source>
</evidence>
<reference evidence="8" key="1">
    <citation type="submission" date="2021-07" db="EMBL/GenBank/DDBJ databases">
        <authorList>
            <person name="Durling M."/>
        </authorList>
    </citation>
    <scope>NUCLEOTIDE SEQUENCE</scope>
</reference>
<dbReference type="OrthoDB" id="1470350at2759"/>
<proteinExistence type="inferred from homology"/>
<dbReference type="PRINTS" id="PR00465">
    <property type="entry name" value="EP450IV"/>
</dbReference>
<name>A0A9N9L5S2_9HELO</name>
<dbReference type="InterPro" id="IPR002403">
    <property type="entry name" value="Cyt_P450_E_grp-IV"/>
</dbReference>
<dbReference type="Gene3D" id="1.10.630.10">
    <property type="entry name" value="Cytochrome P450"/>
    <property type="match status" value="1"/>
</dbReference>
<dbReference type="GO" id="GO:0016705">
    <property type="term" value="F:oxidoreductase activity, acting on paired donors, with incorporation or reduction of molecular oxygen"/>
    <property type="evidence" value="ECO:0007669"/>
    <property type="project" value="InterPro"/>
</dbReference>
<evidence type="ECO:0000256" key="4">
    <source>
        <dbReference type="ARBA" id="ARBA00023004"/>
    </source>
</evidence>
<dbReference type="InterPro" id="IPR036396">
    <property type="entry name" value="Cyt_P450_sf"/>
</dbReference>
<keyword evidence="3 5" id="KW-0479">Metal-binding</keyword>
<comment type="cofactor">
    <cofactor evidence="1 5">
        <name>heme</name>
        <dbReference type="ChEBI" id="CHEBI:30413"/>
    </cofactor>
</comment>